<feature type="domain" description="DDE-1" evidence="2">
    <location>
        <begin position="39"/>
        <end position="217"/>
    </location>
</feature>
<dbReference type="GO" id="GO:0003677">
    <property type="term" value="F:DNA binding"/>
    <property type="evidence" value="ECO:0007669"/>
    <property type="project" value="TreeGrafter"/>
</dbReference>
<evidence type="ECO:0000313" key="4">
    <source>
        <dbReference type="Proteomes" id="UP000298061"/>
    </source>
</evidence>
<dbReference type="Proteomes" id="UP000298061">
    <property type="component" value="Unassembled WGS sequence"/>
</dbReference>
<dbReference type="OrthoDB" id="3064354at2759"/>
<dbReference type="InterPro" id="IPR050863">
    <property type="entry name" value="CenT-Element_Derived"/>
</dbReference>
<name>A0A4Y9ZY89_9AGAM</name>
<dbReference type="PANTHER" id="PTHR19303">
    <property type="entry name" value="TRANSPOSON"/>
    <property type="match status" value="1"/>
</dbReference>
<reference evidence="3 4" key="1">
    <citation type="submission" date="2019-02" db="EMBL/GenBank/DDBJ databases">
        <title>Genome sequencing of the rare red list fungi Hericium alpestre (H. flagellum).</title>
        <authorList>
            <person name="Buettner E."/>
            <person name="Kellner H."/>
        </authorList>
    </citation>
    <scope>NUCLEOTIDE SEQUENCE [LARGE SCALE GENOMIC DNA]</scope>
    <source>
        <strain evidence="3 4">DSM 108284</strain>
    </source>
</reference>
<proteinExistence type="predicted"/>
<dbReference type="Pfam" id="PF03184">
    <property type="entry name" value="DDE_1"/>
    <property type="match status" value="1"/>
</dbReference>
<dbReference type="EMBL" id="SFCI01000442">
    <property type="protein sequence ID" value="TFY79782.1"/>
    <property type="molecule type" value="Genomic_DNA"/>
</dbReference>
<feature type="compositionally biased region" description="Acidic residues" evidence="1">
    <location>
        <begin position="292"/>
        <end position="303"/>
    </location>
</feature>
<evidence type="ECO:0000256" key="1">
    <source>
        <dbReference type="SAM" id="MobiDB-lite"/>
    </source>
</evidence>
<organism evidence="3 4">
    <name type="scientific">Hericium alpestre</name>
    <dbReference type="NCBI Taxonomy" id="135208"/>
    <lineage>
        <taxon>Eukaryota</taxon>
        <taxon>Fungi</taxon>
        <taxon>Dikarya</taxon>
        <taxon>Basidiomycota</taxon>
        <taxon>Agaricomycotina</taxon>
        <taxon>Agaricomycetes</taxon>
        <taxon>Russulales</taxon>
        <taxon>Hericiaceae</taxon>
        <taxon>Hericium</taxon>
    </lineage>
</organism>
<dbReference type="PANTHER" id="PTHR19303:SF74">
    <property type="entry name" value="POGO TRANSPOSABLE ELEMENT WITH KRAB DOMAIN"/>
    <property type="match status" value="1"/>
</dbReference>
<dbReference type="GO" id="GO:0005634">
    <property type="term" value="C:nucleus"/>
    <property type="evidence" value="ECO:0007669"/>
    <property type="project" value="TreeGrafter"/>
</dbReference>
<keyword evidence="4" id="KW-1185">Reference proteome</keyword>
<evidence type="ECO:0000259" key="2">
    <source>
        <dbReference type="Pfam" id="PF03184"/>
    </source>
</evidence>
<comment type="caution">
    <text evidence="3">The sequence shown here is derived from an EMBL/GenBank/DDBJ whole genome shotgun (WGS) entry which is preliminary data.</text>
</comment>
<dbReference type="InterPro" id="IPR004875">
    <property type="entry name" value="DDE_SF_endonuclease_dom"/>
</dbReference>
<gene>
    <name evidence="3" type="ORF">EWM64_g4234</name>
</gene>
<feature type="region of interest" description="Disordered" evidence="1">
    <location>
        <begin position="287"/>
        <end position="318"/>
    </location>
</feature>
<protein>
    <recommendedName>
        <fullName evidence="2">DDE-1 domain-containing protein</fullName>
    </recommendedName>
</protein>
<dbReference type="AlphaFoldDB" id="A0A4Y9ZY89"/>
<sequence length="673" mass="73927">MDEKGVQLSGGRGMGSKKYMFGYEQQDCVTMKDSDLELMTVIECVCTDGTSAMPPGFVFKGVKMCTEWFLEDEVTKSGETVEFNSKIMLGTSENGWTSEEICLEWMRLVFVLHVKANMPEGETALLIYDGHNSHSTGPLVELALENNIVLYRLLPHTTHRLQPLDVGVFSPLQIAWEARCNEVMAKTGSGIGIQDIVAEYMTARKASFTEKTISAAWTKSGIRPLNPDIFIDSDFAPSHLTSTQAHFPSSFPALALSIESNPIQVDRTSSIPIAEVDSISMAEWDTDQQASVDEEQSQTDDSELPNAASDFELETSTTTADQELRSAPMENLNSRIQNDQPIATEGIVDRLAALCPAPSTSCSTPPPGPLPDLSLQPVTPPITFDPVPYHQSESPEVIDVEARQQNVTLAAEVKELKCTVEKVTAHCNLARSELTEVQRQLHAKSQKKKSGRNISGLGKCLTSRTGRADVADLEAKKLEKQRKDDDIRRRKEEKANERTICRALAETHATPFTGPMSSKSKELLEDIAYALSMRADDLALHVPRSGIDLKKDALLAALQGHFTTHPSLKTDTRYVALFGSETISSHSAFVGSLASQTKQGLIRLCQDLELPLDGAKADLLSRSSQFFEHHTDLKTSARYPAVATASFGGPGTVYIHVTIDFYSSFPAARRYLH</sequence>
<evidence type="ECO:0000313" key="3">
    <source>
        <dbReference type="EMBL" id="TFY79782.1"/>
    </source>
</evidence>
<accession>A0A4Y9ZY89</accession>